<dbReference type="PANTHER" id="PTHR43284:SF1">
    <property type="entry name" value="ASPARAGINE SYNTHETASE"/>
    <property type="match status" value="1"/>
</dbReference>
<dbReference type="EMBL" id="SJPE01000014">
    <property type="protein sequence ID" value="TBX66362.1"/>
    <property type="molecule type" value="Genomic_DNA"/>
</dbReference>
<sequence length="585" mass="67884">MHIWILKYGASSFSDDFLSEANNITQQISQLHLKEIYQKKFGNFHLVSFCTKFEKSQKRYLQSDDENLKGYSGLLIGKNTTDVDYRDIKNIDCNTPEEYNGQYALFQLNKDQFVCSGDNFGFHKVFYFQKGNEIYVTNYLKLLQATKAITANPEQVLSDFLTSRFGVFPGYNTLFKEVFTLPEYGMLTIQEGVMKVASYKDVNELLVPANNFEHNIQKTAFEYKNAALYLRNFHKTAIGVSGGFDGRLMLSFFYNTQGKSLETYTYNRAGKLDLWIASYLSRKFRVPHKKFELEIKLNDFTPVLNEFKDSKGDAFTNALDQSVGRFFETDDSFKVSLGGNGADTDWEFGEKKLKYLKTENFKSFISSYALMLVTHPLVSEKVTQQLADRIEYYLYNKYKVFESKENYIQLLASAFFHLERFRGEQGFVYSQRGNVNKDIFAPFAIESFNQCVFSATKNQLQRTLKEGIHFRLYYELTEGKVPYAPILTARNEFGKNLFQKALNYIAPTLPKLIWKLFGGDTNQRIRKKYAKNTNDLSKDYLMKNHESALWQYLDYATLQKGLNDGYNGQYNTIATMVKFIENNTQ</sequence>
<keyword evidence="5" id="KW-1185">Reference proteome</keyword>
<dbReference type="OrthoDB" id="9805821at2"/>
<comment type="pathway">
    <text evidence="1">Amino-acid biosynthesis; L-asparagine biosynthesis; L-asparagine from L-aspartate (L-Gln route): step 1/1.</text>
</comment>
<dbReference type="EC" id="6.3.5.4" evidence="2"/>
<accession>A0A4Q9YS02</accession>
<evidence type="ECO:0000256" key="1">
    <source>
        <dbReference type="ARBA" id="ARBA00005187"/>
    </source>
</evidence>
<name>A0A4Q9YS02_9FLAO</name>
<reference evidence="4 5" key="1">
    <citation type="submission" date="2019-02" db="EMBL/GenBank/DDBJ databases">
        <title>Flavobacterium sp. RD-2-33 isolated from forest soil.</title>
        <authorList>
            <person name="Chaudhary D.K."/>
        </authorList>
    </citation>
    <scope>NUCLEOTIDE SEQUENCE [LARGE SCALE GENOMIC DNA]</scope>
    <source>
        <strain evidence="4 5">RD-2-33</strain>
    </source>
</reference>
<protein>
    <recommendedName>
        <fullName evidence="2">asparagine synthase (glutamine-hydrolyzing)</fullName>
        <ecNumber evidence="2">6.3.5.4</ecNumber>
    </recommendedName>
</protein>
<dbReference type="SUPFAM" id="SSF56235">
    <property type="entry name" value="N-terminal nucleophile aminohydrolases (Ntn hydrolases)"/>
    <property type="match status" value="1"/>
</dbReference>
<gene>
    <name evidence="4" type="ORF">EZL74_10965</name>
</gene>
<proteinExistence type="predicted"/>
<dbReference type="PANTHER" id="PTHR43284">
    <property type="entry name" value="ASPARAGINE SYNTHETASE (GLUTAMINE-HYDROLYZING)"/>
    <property type="match status" value="1"/>
</dbReference>
<dbReference type="Proteomes" id="UP000293300">
    <property type="component" value="Unassembled WGS sequence"/>
</dbReference>
<dbReference type="InterPro" id="IPR029055">
    <property type="entry name" value="Ntn_hydrolases_N"/>
</dbReference>
<evidence type="ECO:0000313" key="4">
    <source>
        <dbReference type="EMBL" id="TBX66362.1"/>
    </source>
</evidence>
<dbReference type="AlphaFoldDB" id="A0A4Q9YS02"/>
<comment type="caution">
    <text evidence="4">The sequence shown here is derived from an EMBL/GenBank/DDBJ whole genome shotgun (WGS) entry which is preliminary data.</text>
</comment>
<organism evidence="4 5">
    <name type="scientific">Flavobacterium silvisoli</name>
    <dbReference type="NCBI Taxonomy" id="2529433"/>
    <lineage>
        <taxon>Bacteria</taxon>
        <taxon>Pseudomonadati</taxon>
        <taxon>Bacteroidota</taxon>
        <taxon>Flavobacteriia</taxon>
        <taxon>Flavobacteriales</taxon>
        <taxon>Flavobacteriaceae</taxon>
        <taxon>Flavobacterium</taxon>
    </lineage>
</organism>
<comment type="catalytic activity">
    <reaction evidence="3">
        <text>L-aspartate + L-glutamine + ATP + H2O = L-asparagine + L-glutamate + AMP + diphosphate + H(+)</text>
        <dbReference type="Rhea" id="RHEA:12228"/>
        <dbReference type="ChEBI" id="CHEBI:15377"/>
        <dbReference type="ChEBI" id="CHEBI:15378"/>
        <dbReference type="ChEBI" id="CHEBI:29985"/>
        <dbReference type="ChEBI" id="CHEBI:29991"/>
        <dbReference type="ChEBI" id="CHEBI:30616"/>
        <dbReference type="ChEBI" id="CHEBI:33019"/>
        <dbReference type="ChEBI" id="CHEBI:58048"/>
        <dbReference type="ChEBI" id="CHEBI:58359"/>
        <dbReference type="ChEBI" id="CHEBI:456215"/>
        <dbReference type="EC" id="6.3.5.4"/>
    </reaction>
</comment>
<dbReference type="InterPro" id="IPR051786">
    <property type="entry name" value="ASN_synthetase/amidase"/>
</dbReference>
<evidence type="ECO:0000256" key="2">
    <source>
        <dbReference type="ARBA" id="ARBA00012737"/>
    </source>
</evidence>
<dbReference type="GO" id="GO:0004066">
    <property type="term" value="F:asparagine synthase (glutamine-hydrolyzing) activity"/>
    <property type="evidence" value="ECO:0007669"/>
    <property type="project" value="UniProtKB-EC"/>
</dbReference>
<evidence type="ECO:0000256" key="3">
    <source>
        <dbReference type="ARBA" id="ARBA00048741"/>
    </source>
</evidence>
<evidence type="ECO:0000313" key="5">
    <source>
        <dbReference type="Proteomes" id="UP000293300"/>
    </source>
</evidence>
<dbReference type="RefSeq" id="WP_131476661.1">
    <property type="nucleotide sequence ID" value="NZ_SJPE01000014.1"/>
</dbReference>